<sequence>MGKAISVSSIPRCRDAAPSLWPLEAEQEPLLSPPYANKSTVPTKKGPILLSFEEAPHWLQDNEYILSGYRRPNQSVTDCIASLTYVHNETANIYTHMIPGLFLVVGEILLYQNFLSFYPEATEADRLVFASLLFAALICMSFSTAYHTLMSHSHSVSRLWLQMDYLGIMALILGNILTGTYMVFYCIPHLIWLYWGTVIDTPGFIQLDFLPLLINYLVLIEQTLTLGSLSCMIILHPKLQGQEWRNFRTGTFACTGLSSLAPLAHATLMFGLSGMFEHSGLPYYLLEGLLHITGVFFYATRIPESLNPGQFDIWFSSHQIFHVLAVLATVAQVFGVWHAFDYNYTNGLACDAS</sequence>
<dbReference type="AlphaFoldDB" id="E9D8J0"/>
<dbReference type="OrthoDB" id="529367at2759"/>
<dbReference type="EMBL" id="GL636494">
    <property type="protein sequence ID" value="EFW17699.1"/>
    <property type="molecule type" value="Genomic_DNA"/>
</dbReference>
<keyword evidence="5" id="KW-0472">Membrane</keyword>
<feature type="binding site" evidence="6">
    <location>
        <position position="318"/>
    </location>
    <ligand>
        <name>Zn(2+)</name>
        <dbReference type="ChEBI" id="CHEBI:29105"/>
    </ligand>
</feature>
<protein>
    <submittedName>
        <fullName evidence="7">Hemolysin-III family protein</fullName>
    </submittedName>
</protein>
<evidence type="ECO:0000256" key="2">
    <source>
        <dbReference type="ARBA" id="ARBA00007018"/>
    </source>
</evidence>
<evidence type="ECO:0000256" key="4">
    <source>
        <dbReference type="ARBA" id="ARBA00022989"/>
    </source>
</evidence>
<dbReference type="PANTHER" id="PTHR20855">
    <property type="entry name" value="ADIPOR/PROGESTIN RECEPTOR-RELATED"/>
    <property type="match status" value="1"/>
</dbReference>
<evidence type="ECO:0000256" key="1">
    <source>
        <dbReference type="ARBA" id="ARBA00004141"/>
    </source>
</evidence>
<dbReference type="Pfam" id="PF03006">
    <property type="entry name" value="HlyIII"/>
    <property type="match status" value="1"/>
</dbReference>
<dbReference type="VEuPathDB" id="FungiDB:CPSG_06142"/>
<evidence type="ECO:0000313" key="7">
    <source>
        <dbReference type="EMBL" id="EFW17699.1"/>
    </source>
</evidence>
<keyword evidence="4" id="KW-1133">Transmembrane helix</keyword>
<comment type="subcellular location">
    <subcellularLocation>
        <location evidence="1">Membrane</location>
        <topology evidence="1">Multi-pass membrane protein</topology>
    </subcellularLocation>
</comment>
<keyword evidence="6" id="KW-0862">Zinc</keyword>
<dbReference type="PANTHER" id="PTHR20855:SF52">
    <property type="entry name" value="ADIPONECTIN RECEPTOR PROTEIN"/>
    <property type="match status" value="1"/>
</dbReference>
<evidence type="ECO:0000256" key="5">
    <source>
        <dbReference type="ARBA" id="ARBA00023136"/>
    </source>
</evidence>
<dbReference type="GO" id="GO:0038023">
    <property type="term" value="F:signaling receptor activity"/>
    <property type="evidence" value="ECO:0007669"/>
    <property type="project" value="TreeGrafter"/>
</dbReference>
<evidence type="ECO:0000256" key="6">
    <source>
        <dbReference type="PIRSR" id="PIRSR604254-1"/>
    </source>
</evidence>
<dbReference type="GO" id="GO:0016020">
    <property type="term" value="C:membrane"/>
    <property type="evidence" value="ECO:0007669"/>
    <property type="project" value="UniProtKB-SubCell"/>
</dbReference>
<organism evidence="8">
    <name type="scientific">Coccidioides posadasii (strain RMSCC 757 / Silveira)</name>
    <name type="common">Valley fever fungus</name>
    <dbReference type="NCBI Taxonomy" id="443226"/>
    <lineage>
        <taxon>Eukaryota</taxon>
        <taxon>Fungi</taxon>
        <taxon>Dikarya</taxon>
        <taxon>Ascomycota</taxon>
        <taxon>Pezizomycotina</taxon>
        <taxon>Eurotiomycetes</taxon>
        <taxon>Eurotiomycetidae</taxon>
        <taxon>Onygenales</taxon>
        <taxon>Onygenaceae</taxon>
        <taxon>Coccidioides</taxon>
    </lineage>
</organism>
<dbReference type="OMA" id="EVPSWYA"/>
<dbReference type="GO" id="GO:0046872">
    <property type="term" value="F:metal ion binding"/>
    <property type="evidence" value="ECO:0007669"/>
    <property type="project" value="UniProtKB-KW"/>
</dbReference>
<dbReference type="eggNOG" id="KOG0748">
    <property type="taxonomic scope" value="Eukaryota"/>
</dbReference>
<dbReference type="GO" id="GO:0006882">
    <property type="term" value="P:intracellular zinc ion homeostasis"/>
    <property type="evidence" value="ECO:0007669"/>
    <property type="project" value="TreeGrafter"/>
</dbReference>
<dbReference type="Proteomes" id="UP000002497">
    <property type="component" value="Unassembled WGS sequence"/>
</dbReference>
<evidence type="ECO:0000313" key="8">
    <source>
        <dbReference type="Proteomes" id="UP000002497"/>
    </source>
</evidence>
<keyword evidence="8" id="KW-1185">Reference proteome</keyword>
<comment type="similarity">
    <text evidence="2">Belongs to the ADIPOR family.</text>
</comment>
<dbReference type="STRING" id="443226.E9D8J0"/>
<accession>E9D8J0</accession>
<dbReference type="VEuPathDB" id="FungiDB:D8B26_000368"/>
<reference evidence="8" key="2">
    <citation type="submission" date="2010-03" db="EMBL/GenBank/DDBJ databases">
        <title>The genome sequence of Coccidioides posadasii strain Silveira.</title>
        <authorList>
            <consortium name="The Broad Institute Genome Sequencing Center for Infectious Disease"/>
            <person name="Neafsey D."/>
            <person name="Orbach M."/>
            <person name="Henn M.R."/>
            <person name="Cole G.T."/>
            <person name="Galgiani J."/>
            <person name="Gardner M.J."/>
            <person name="Kirkland T.N."/>
            <person name="Taylor J.W."/>
            <person name="Young S.K."/>
            <person name="Zeng Q."/>
            <person name="Koehrsen M."/>
            <person name="Alvarado L."/>
            <person name="Berlin A."/>
            <person name="Borenstein D."/>
            <person name="Chapman S.B."/>
            <person name="Chen Z."/>
            <person name="Engels R."/>
            <person name="Freedman E."/>
            <person name="Gellesch M."/>
            <person name="Goldberg J."/>
            <person name="Griggs A."/>
            <person name="Gujja S."/>
            <person name="Heilman E."/>
            <person name="Heiman D."/>
            <person name="Howarth C."/>
            <person name="Jen D."/>
            <person name="Larson L."/>
            <person name="Mehta T."/>
            <person name="Neiman D."/>
            <person name="Park D."/>
            <person name="Pearson M."/>
            <person name="Richards J."/>
            <person name="Roberts A."/>
            <person name="Saif S."/>
            <person name="Shea T."/>
            <person name="Shenoy N."/>
            <person name="Sisk P."/>
            <person name="Stolte C."/>
            <person name="Sykes S."/>
            <person name="Walk T."/>
            <person name="White J."/>
            <person name="Yandava C."/>
            <person name="Haas B."/>
            <person name="Nusbaum C."/>
            <person name="Birren B."/>
        </authorList>
    </citation>
    <scope>NUCLEOTIDE SEQUENCE [LARGE SCALE GENOMIC DNA]</scope>
    <source>
        <strain evidence="8">RMSCC 757 / Silveira</strain>
    </source>
</reference>
<dbReference type="InterPro" id="IPR004254">
    <property type="entry name" value="AdipoR/HlyIII-related"/>
</dbReference>
<dbReference type="HOGENOM" id="CLU_023075_2_1_1"/>
<gene>
    <name evidence="7" type="ORF">CPSG_06142</name>
</gene>
<keyword evidence="6" id="KW-0479">Metal-binding</keyword>
<evidence type="ECO:0000256" key="3">
    <source>
        <dbReference type="ARBA" id="ARBA00022692"/>
    </source>
</evidence>
<feature type="binding site" evidence="6">
    <location>
        <position position="322"/>
    </location>
    <ligand>
        <name>Zn(2+)</name>
        <dbReference type="ChEBI" id="CHEBI:29105"/>
    </ligand>
</feature>
<proteinExistence type="inferred from homology"/>
<name>E9D8J0_COCPS</name>
<reference evidence="8" key="1">
    <citation type="journal article" date="2010" name="Genome Res.">
        <title>Population genomic sequencing of Coccidioides fungi reveals recent hybridization and transposon control.</title>
        <authorList>
            <person name="Neafsey D.E."/>
            <person name="Barker B.M."/>
            <person name="Sharpton T.J."/>
            <person name="Stajich J.E."/>
            <person name="Park D.J."/>
            <person name="Whiston E."/>
            <person name="Hung C.-Y."/>
            <person name="McMahan C."/>
            <person name="White J."/>
            <person name="Sykes S."/>
            <person name="Heiman D."/>
            <person name="Young S."/>
            <person name="Zeng Q."/>
            <person name="Abouelleil A."/>
            <person name="Aftuck L."/>
            <person name="Bessette D."/>
            <person name="Brown A."/>
            <person name="FitzGerald M."/>
            <person name="Lui A."/>
            <person name="Macdonald J.P."/>
            <person name="Priest M."/>
            <person name="Orbach M.J."/>
            <person name="Galgiani J.N."/>
            <person name="Kirkland T.N."/>
            <person name="Cole G.T."/>
            <person name="Birren B.W."/>
            <person name="Henn M.R."/>
            <person name="Taylor J.W."/>
            <person name="Rounsley S.D."/>
        </authorList>
    </citation>
    <scope>NUCLEOTIDE SEQUENCE [LARGE SCALE GENOMIC DNA]</scope>
    <source>
        <strain evidence="8">RMSCC 757 / Silveira</strain>
    </source>
</reference>
<feature type="binding site" evidence="6">
    <location>
        <position position="147"/>
    </location>
    <ligand>
        <name>Zn(2+)</name>
        <dbReference type="ChEBI" id="CHEBI:29105"/>
    </ligand>
</feature>
<keyword evidence="3" id="KW-0812">Transmembrane</keyword>